<accession>A0A937HZR7</accession>
<dbReference type="InterPro" id="IPR036766">
    <property type="entry name" value="Fe_traffick_prot_YggX_sf"/>
</dbReference>
<dbReference type="GO" id="GO:0005506">
    <property type="term" value="F:iron ion binding"/>
    <property type="evidence" value="ECO:0007669"/>
    <property type="project" value="UniProtKB-UniRule"/>
</dbReference>
<dbReference type="SUPFAM" id="SSF111148">
    <property type="entry name" value="YggX-like"/>
    <property type="match status" value="1"/>
</dbReference>
<dbReference type="PIRSF" id="PIRSF029827">
    <property type="entry name" value="Fe_traffic_YggX"/>
    <property type="match status" value="1"/>
</dbReference>
<comment type="caution">
    <text evidence="3">The sequence shown here is derived from an EMBL/GenBank/DDBJ whole genome shotgun (WGS) entry which is preliminary data.</text>
</comment>
<dbReference type="PANTHER" id="PTHR36965:SF1">
    <property type="entry name" value="FE(2+)-TRAFFICKING PROTEIN-RELATED"/>
    <property type="match status" value="1"/>
</dbReference>
<dbReference type="AlphaFoldDB" id="A0A937HZR7"/>
<evidence type="ECO:0000256" key="2">
    <source>
        <dbReference type="HAMAP-Rule" id="MF_00686"/>
    </source>
</evidence>
<evidence type="ECO:0000313" key="4">
    <source>
        <dbReference type="Proteomes" id="UP000744438"/>
    </source>
</evidence>
<dbReference type="Pfam" id="PF04362">
    <property type="entry name" value="Iron_traffic"/>
    <property type="match status" value="1"/>
</dbReference>
<evidence type="ECO:0000256" key="1">
    <source>
        <dbReference type="ARBA" id="ARBA00023004"/>
    </source>
</evidence>
<dbReference type="GO" id="GO:0005829">
    <property type="term" value="C:cytosol"/>
    <property type="evidence" value="ECO:0007669"/>
    <property type="project" value="TreeGrafter"/>
</dbReference>
<protein>
    <recommendedName>
        <fullName evidence="2">Probable Fe(2+)-trafficking protein</fullName>
    </recommendedName>
</protein>
<dbReference type="Gene3D" id="1.10.3880.10">
    <property type="entry name" value="Fe(II) trafficking protein YggX"/>
    <property type="match status" value="1"/>
</dbReference>
<proteinExistence type="inferred from homology"/>
<dbReference type="EMBL" id="JADHQC010000004">
    <property type="protein sequence ID" value="MBL6811567.1"/>
    <property type="molecule type" value="Genomic_DNA"/>
</dbReference>
<keyword evidence="1 2" id="KW-0408">Iron</keyword>
<organism evidence="3 4">
    <name type="scientific">SAR86 cluster bacterium</name>
    <dbReference type="NCBI Taxonomy" id="2030880"/>
    <lineage>
        <taxon>Bacteria</taxon>
        <taxon>Pseudomonadati</taxon>
        <taxon>Pseudomonadota</taxon>
        <taxon>Gammaproteobacteria</taxon>
        <taxon>SAR86 cluster</taxon>
    </lineage>
</organism>
<gene>
    <name evidence="3" type="ORF">ISQ63_01630</name>
</gene>
<comment type="similarity">
    <text evidence="2">Belongs to the Fe(2+)-trafficking protein family.</text>
</comment>
<dbReference type="HAMAP" id="MF_00686">
    <property type="entry name" value="Fe_traffic_YggX"/>
    <property type="match status" value="1"/>
</dbReference>
<dbReference type="InterPro" id="IPR007457">
    <property type="entry name" value="Fe_traffick_prot_YggX"/>
</dbReference>
<evidence type="ECO:0000313" key="3">
    <source>
        <dbReference type="EMBL" id="MBL6811567.1"/>
    </source>
</evidence>
<comment type="function">
    <text evidence="2">Could be a mediator in iron transactions between iron acquisition and iron-requiring processes, such as synthesis and/or repair of Fe-S clusters in biosynthetic enzymes.</text>
</comment>
<name>A0A937HZR7_9GAMM</name>
<dbReference type="NCBIfam" id="NF003817">
    <property type="entry name" value="PRK05408.1"/>
    <property type="match status" value="1"/>
</dbReference>
<sequence>MKTVFCRKYQKDLPKMDRAPFPGEKGEEIFSSVSKQAWMEWLQQQTMLVNEKQLDLSKKESRDYLSQQLENFLNNESFDKAEGFVPLDK</sequence>
<dbReference type="PANTHER" id="PTHR36965">
    <property type="entry name" value="FE(2+)-TRAFFICKING PROTEIN-RELATED"/>
    <property type="match status" value="1"/>
</dbReference>
<dbReference type="GO" id="GO:0034599">
    <property type="term" value="P:cellular response to oxidative stress"/>
    <property type="evidence" value="ECO:0007669"/>
    <property type="project" value="TreeGrafter"/>
</dbReference>
<dbReference type="Proteomes" id="UP000744438">
    <property type="component" value="Unassembled WGS sequence"/>
</dbReference>
<reference evidence="3" key="1">
    <citation type="submission" date="2020-10" db="EMBL/GenBank/DDBJ databases">
        <title>Microbiome of the Black Sea water column analyzed by genome centric metagenomics.</title>
        <authorList>
            <person name="Cabello-Yeves P.J."/>
            <person name="Callieri C."/>
            <person name="Picazo A."/>
            <person name="Mehrshad M."/>
            <person name="Haro-Moreno J.M."/>
            <person name="Roda-Garcia J."/>
            <person name="Dzembekova N."/>
            <person name="Slabakova V."/>
            <person name="Slabakova N."/>
            <person name="Moncheva S."/>
            <person name="Rodriguez-Valera F."/>
        </authorList>
    </citation>
    <scope>NUCLEOTIDE SEQUENCE</scope>
    <source>
        <strain evidence="3">BS307-5m-G49</strain>
    </source>
</reference>